<dbReference type="EMBL" id="JAARSH010000011">
    <property type="protein sequence ID" value="MBC1617547.1"/>
    <property type="molecule type" value="Genomic_DNA"/>
</dbReference>
<evidence type="ECO:0000313" key="13">
    <source>
        <dbReference type="EMBL" id="MBC1797099.1"/>
    </source>
</evidence>
<evidence type="ECO:0000313" key="7">
    <source>
        <dbReference type="EMBL" id="MBC1493438.1"/>
    </source>
</evidence>
<protein>
    <submittedName>
        <fullName evidence="2">Uncharacterized protein</fullName>
    </submittedName>
</protein>
<evidence type="ECO:0000313" key="24">
    <source>
        <dbReference type="Proteomes" id="UP000529446"/>
    </source>
</evidence>
<dbReference type="EMBL" id="JAARZS010000054">
    <property type="protein sequence ID" value="MBC2285688.1"/>
    <property type="molecule type" value="Genomic_DNA"/>
</dbReference>
<dbReference type="EMBL" id="JAAROL010000003">
    <property type="protein sequence ID" value="MBC1332017.1"/>
    <property type="molecule type" value="Genomic_DNA"/>
</dbReference>
<evidence type="ECO:0000313" key="29">
    <source>
        <dbReference type="Proteomes" id="UP000541955"/>
    </source>
</evidence>
<accession>A0A099WKD0</accession>
<dbReference type="EMBL" id="JAARYD010000002">
    <property type="protein sequence ID" value="MBC2175590.1"/>
    <property type="molecule type" value="Genomic_DNA"/>
</dbReference>
<keyword evidence="23" id="KW-1185">Reference proteome</keyword>
<dbReference type="Proteomes" id="UP000586951">
    <property type="component" value="Unassembled WGS sequence"/>
</dbReference>
<dbReference type="RefSeq" id="WP_036083404.1">
    <property type="nucleotide sequence ID" value="NZ_CBCSHQ010000008.1"/>
</dbReference>
<dbReference type="Proteomes" id="UP000533953">
    <property type="component" value="Unassembled WGS sequence"/>
</dbReference>
<dbReference type="EMBL" id="JAARRU010000003">
    <property type="protein sequence ID" value="MBC1566281.1"/>
    <property type="molecule type" value="Genomic_DNA"/>
</dbReference>
<dbReference type="EMBL" id="JAASTX010000035">
    <property type="protein sequence ID" value="MBC1493438.1"/>
    <property type="molecule type" value="Genomic_DNA"/>
</dbReference>
<feature type="transmembrane region" description="Helical" evidence="1">
    <location>
        <begin position="42"/>
        <end position="60"/>
    </location>
</feature>
<evidence type="ECO:0000313" key="19">
    <source>
        <dbReference type="EMBL" id="MBC2285688.1"/>
    </source>
</evidence>
<evidence type="ECO:0000313" key="2">
    <source>
        <dbReference type="EMBL" id="KGL44615.1"/>
    </source>
</evidence>
<evidence type="ECO:0000313" key="35">
    <source>
        <dbReference type="Proteomes" id="UP000547643"/>
    </source>
</evidence>
<dbReference type="EMBL" id="JNFA01000002">
    <property type="protein sequence ID" value="KGL44615.1"/>
    <property type="molecule type" value="Genomic_DNA"/>
</dbReference>
<evidence type="ECO:0000313" key="21">
    <source>
        <dbReference type="EMBL" id="MBC2311681.1"/>
    </source>
</evidence>
<evidence type="ECO:0000313" key="38">
    <source>
        <dbReference type="Proteomes" id="UP000553016"/>
    </source>
</evidence>
<evidence type="ECO:0000313" key="40">
    <source>
        <dbReference type="Proteomes" id="UP000574104"/>
    </source>
</evidence>
<dbReference type="AlphaFoldDB" id="A0A099WKD0"/>
<dbReference type="EMBL" id="JAARMV010000001">
    <property type="protein sequence ID" value="MBC2370393.1"/>
    <property type="molecule type" value="Genomic_DNA"/>
</dbReference>
<evidence type="ECO:0000313" key="31">
    <source>
        <dbReference type="Proteomes" id="UP000543379"/>
    </source>
</evidence>
<sequence>MRFLKLFFDALVVIGLILLVARLVSFGLHALNIPFTTIFTDYSIPSLAILLVGALGNWILNKQKRP</sequence>
<evidence type="ECO:0000313" key="17">
    <source>
        <dbReference type="EMBL" id="MBC2239605.1"/>
    </source>
</evidence>
<dbReference type="Proteomes" id="UP000546244">
    <property type="component" value="Unassembled WGS sequence"/>
</dbReference>
<dbReference type="Proteomes" id="UP000543379">
    <property type="component" value="Unassembled WGS sequence"/>
</dbReference>
<evidence type="ECO:0000313" key="36">
    <source>
        <dbReference type="Proteomes" id="UP000548082"/>
    </source>
</evidence>
<dbReference type="EMBL" id="JAARRW010000003">
    <property type="protein sequence ID" value="MBC1562475.1"/>
    <property type="molecule type" value="Genomic_DNA"/>
</dbReference>
<evidence type="ECO:0000313" key="4">
    <source>
        <dbReference type="EMBL" id="MBC1332017.1"/>
    </source>
</evidence>
<proteinExistence type="predicted"/>
<comment type="caution">
    <text evidence="2">The sequence shown here is derived from an EMBL/GenBank/DDBJ whole genome shotgun (WGS) entry which is preliminary data.</text>
</comment>
<dbReference type="EMBL" id="JAAROV010000003">
    <property type="protein sequence ID" value="MBC1317123.1"/>
    <property type="molecule type" value="Genomic_DNA"/>
</dbReference>
<dbReference type="Proteomes" id="UP000532866">
    <property type="component" value="Unassembled WGS sequence"/>
</dbReference>
<evidence type="ECO:0000313" key="33">
    <source>
        <dbReference type="Proteomes" id="UP000546244"/>
    </source>
</evidence>
<evidence type="ECO:0000313" key="20">
    <source>
        <dbReference type="EMBL" id="MBC2294837.1"/>
    </source>
</evidence>
<feature type="transmembrane region" description="Helical" evidence="1">
    <location>
        <begin position="7"/>
        <end position="30"/>
    </location>
</feature>
<dbReference type="EMBL" id="JAARPT010000005">
    <property type="protein sequence ID" value="MBC1402071.1"/>
    <property type="molecule type" value="Genomic_DNA"/>
</dbReference>
<dbReference type="Proteomes" id="UP000529446">
    <property type="component" value="Unassembled WGS sequence"/>
</dbReference>
<dbReference type="EMBL" id="JAARWW010000002">
    <property type="protein sequence ID" value="MBC2003450.1"/>
    <property type="molecule type" value="Genomic_DNA"/>
</dbReference>
<evidence type="ECO:0000313" key="9">
    <source>
        <dbReference type="EMBL" id="MBC1566281.1"/>
    </source>
</evidence>
<dbReference type="Proteomes" id="UP000553016">
    <property type="component" value="Unassembled WGS sequence"/>
</dbReference>
<gene>
    <name evidence="2" type="ORF">EP57_01265</name>
    <name evidence="4" type="ORF">HB759_08705</name>
    <name evidence="3" type="ORF">HB811_10065</name>
    <name evidence="6" type="ORF">HB836_10710</name>
    <name evidence="5" type="ORF">HB847_16255</name>
    <name evidence="8" type="ORF">HB902_10380</name>
    <name evidence="10" type="ORF">HB904_15220</name>
    <name evidence="9" type="ORF">HB907_12785</name>
    <name evidence="22" type="ORF">HBP98_00060</name>
    <name evidence="11" type="ORF">HCA46_11585</name>
    <name evidence="12" type="ORF">HCA52_13060</name>
    <name evidence="13" type="ORF">HCA55_10175</name>
    <name evidence="14" type="ORF">HCA78_06735</name>
    <name evidence="15" type="ORF">HCB06_00080</name>
    <name evidence="18" type="ORF">HCB25_09370</name>
    <name evidence="16" type="ORF">HCB27_03085</name>
    <name evidence="17" type="ORF">HCB35_03855</name>
    <name evidence="19" type="ORF">HCB69_15040</name>
    <name evidence="20" type="ORF">HCC36_16630</name>
    <name evidence="7" type="ORF">HCI99_16575</name>
    <name evidence="21" type="ORF">HCJ81_12340</name>
</gene>
<organism evidence="2 23">
    <name type="scientific">Listeria booriae</name>
    <dbReference type="NCBI Taxonomy" id="1552123"/>
    <lineage>
        <taxon>Bacteria</taxon>
        <taxon>Bacillati</taxon>
        <taxon>Bacillota</taxon>
        <taxon>Bacilli</taxon>
        <taxon>Bacillales</taxon>
        <taxon>Listeriaceae</taxon>
        <taxon>Listeria</taxon>
    </lineage>
</organism>
<dbReference type="EMBL" id="JAARXI010000001">
    <property type="protein sequence ID" value="MBC2115011.1"/>
    <property type="molecule type" value="Genomic_DNA"/>
</dbReference>
<dbReference type="Proteomes" id="UP000550367">
    <property type="component" value="Unassembled WGS sequence"/>
</dbReference>
<evidence type="ECO:0000313" key="16">
    <source>
        <dbReference type="EMBL" id="MBC2175590.1"/>
    </source>
</evidence>
<dbReference type="Proteomes" id="UP000574104">
    <property type="component" value="Unassembled WGS sequence"/>
</dbReference>
<dbReference type="EMBL" id="JAARPL010000023">
    <property type="protein sequence ID" value="MBC1373899.1"/>
    <property type="molecule type" value="Genomic_DNA"/>
</dbReference>
<evidence type="ECO:0000313" key="15">
    <source>
        <dbReference type="EMBL" id="MBC2115011.1"/>
    </source>
</evidence>
<keyword evidence="1" id="KW-0812">Transmembrane</keyword>
<evidence type="ECO:0000313" key="39">
    <source>
        <dbReference type="Proteomes" id="UP000565628"/>
    </source>
</evidence>
<dbReference type="Proteomes" id="UP000029844">
    <property type="component" value="Unassembled WGS sequence"/>
</dbReference>
<evidence type="ECO:0000313" key="30">
    <source>
        <dbReference type="Proteomes" id="UP000543005"/>
    </source>
</evidence>
<dbReference type="Proteomes" id="UP000541955">
    <property type="component" value="Unassembled WGS sequence"/>
</dbReference>
<dbReference type="Proteomes" id="UP000547643">
    <property type="component" value="Unassembled WGS sequence"/>
</dbReference>
<evidence type="ECO:0000313" key="43">
    <source>
        <dbReference type="Proteomes" id="UP000591929"/>
    </source>
</evidence>
<evidence type="ECO:0000313" key="14">
    <source>
        <dbReference type="EMBL" id="MBC2003450.1"/>
    </source>
</evidence>
<evidence type="ECO:0000313" key="32">
    <source>
        <dbReference type="Proteomes" id="UP000544413"/>
    </source>
</evidence>
<evidence type="ECO:0000256" key="1">
    <source>
        <dbReference type="SAM" id="Phobius"/>
    </source>
</evidence>
<evidence type="ECO:0000313" key="10">
    <source>
        <dbReference type="EMBL" id="MBC1617547.1"/>
    </source>
</evidence>
<dbReference type="Proteomes" id="UP000546806">
    <property type="component" value="Unassembled WGS sequence"/>
</dbReference>
<dbReference type="OrthoDB" id="2365698at2"/>
<dbReference type="Proteomes" id="UP000585696">
    <property type="component" value="Unassembled WGS sequence"/>
</dbReference>
<evidence type="ECO:0000313" key="23">
    <source>
        <dbReference type="Proteomes" id="UP000029844"/>
    </source>
</evidence>
<dbReference type="Proteomes" id="UP000565628">
    <property type="component" value="Unassembled WGS sequence"/>
</dbReference>
<dbReference type="Proteomes" id="UP000539064">
    <property type="component" value="Unassembled WGS sequence"/>
</dbReference>
<reference evidence="24 25" key="2">
    <citation type="submission" date="2020-03" db="EMBL/GenBank/DDBJ databases">
        <title>Soil Listeria distribution.</title>
        <authorList>
            <person name="Liao J."/>
            <person name="Wiedmann M."/>
        </authorList>
    </citation>
    <scope>NUCLEOTIDE SEQUENCE [LARGE SCALE GENOMIC DNA]</scope>
    <source>
        <strain evidence="21 39">FSL L7-0039</strain>
        <strain evidence="20 30">FSL L7-0051</strain>
        <strain evidence="19 41">FSL L7-0054</strain>
        <strain evidence="17 38">FSL L7-0149</strain>
        <strain evidence="18 37">FSL L7-0153</strain>
        <strain evidence="16 28">FSL L7-0259</strain>
        <strain evidence="15 24">FSL L7-0360</strain>
        <strain evidence="14 34">FSL L7-0435</strain>
        <strain evidence="12 27">FSL L7-0978</strain>
        <strain evidence="13 36">FSL L7-0990</strain>
        <strain evidence="11 35">FSL L7-1017</strain>
        <strain evidence="10 40">FSL L7-1299</strain>
        <strain evidence="8 29">FSL L7-1387</strain>
        <strain evidence="9 42">FSL L7-1427</strain>
        <strain evidence="7 26">FSL L7-1547</strain>
        <strain evidence="6 32">FSL L7-1658</strain>
        <strain evidence="5 43">FSL L7-1681</strain>
        <strain evidence="3 31">FSL L7-1816</strain>
        <strain evidence="4 25">FSL L7-1833</strain>
        <strain evidence="22 33">FSL L7-1850</strain>
    </source>
</reference>
<evidence type="ECO:0000313" key="12">
    <source>
        <dbReference type="EMBL" id="MBC1794357.1"/>
    </source>
</evidence>
<dbReference type="EMBL" id="JAASWV010000018">
    <property type="protein sequence ID" value="MBC2311681.1"/>
    <property type="molecule type" value="Genomic_DNA"/>
</dbReference>
<evidence type="ECO:0000313" key="41">
    <source>
        <dbReference type="Proteomes" id="UP000585696"/>
    </source>
</evidence>
<evidence type="ECO:0000313" key="37">
    <source>
        <dbReference type="Proteomes" id="UP000550367"/>
    </source>
</evidence>
<reference evidence="2 23" key="1">
    <citation type="submission" date="2014-05" db="EMBL/GenBank/DDBJ databases">
        <title>Novel Listeriaceae from food processing environments.</title>
        <authorList>
            <person name="den Bakker H.C."/>
        </authorList>
    </citation>
    <scope>NUCLEOTIDE SEQUENCE [LARGE SCALE GENOMIC DNA]</scope>
    <source>
        <strain evidence="2 23">FSL A5-0281</strain>
    </source>
</reference>
<dbReference type="EMBL" id="JAARYY010000004">
    <property type="protein sequence ID" value="MBC2244272.1"/>
    <property type="molecule type" value="Genomic_DNA"/>
</dbReference>
<evidence type="ECO:0000313" key="5">
    <source>
        <dbReference type="EMBL" id="MBC1373899.1"/>
    </source>
</evidence>
<evidence type="ECO:0000313" key="22">
    <source>
        <dbReference type="EMBL" id="MBC2370393.1"/>
    </source>
</evidence>
<dbReference type="Proteomes" id="UP000548082">
    <property type="component" value="Unassembled WGS sequence"/>
</dbReference>
<dbReference type="EMBL" id="JAARVD010000005">
    <property type="protein sequence ID" value="MBC1797099.1"/>
    <property type="molecule type" value="Genomic_DNA"/>
</dbReference>
<dbReference type="EMBL" id="JAARVG010000013">
    <property type="protein sequence ID" value="MBC1794357.1"/>
    <property type="molecule type" value="Genomic_DNA"/>
</dbReference>
<evidence type="ECO:0000313" key="34">
    <source>
        <dbReference type="Proteomes" id="UP000546806"/>
    </source>
</evidence>
<evidence type="ECO:0000313" key="25">
    <source>
        <dbReference type="Proteomes" id="UP000532866"/>
    </source>
</evidence>
<dbReference type="Proteomes" id="UP000543005">
    <property type="component" value="Unassembled WGS sequence"/>
</dbReference>
<dbReference type="STRING" id="1552123.EP57_01265"/>
<keyword evidence="1" id="KW-1133">Transmembrane helix</keyword>
<dbReference type="EMBL" id="JAARUV010000004">
    <property type="protein sequence ID" value="MBC1779484.1"/>
    <property type="molecule type" value="Genomic_DNA"/>
</dbReference>
<evidence type="ECO:0000313" key="26">
    <source>
        <dbReference type="Proteomes" id="UP000533953"/>
    </source>
</evidence>
<dbReference type="EMBL" id="JAARZA010000002">
    <property type="protein sequence ID" value="MBC2239605.1"/>
    <property type="molecule type" value="Genomic_DNA"/>
</dbReference>
<evidence type="ECO:0000313" key="28">
    <source>
        <dbReference type="Proteomes" id="UP000541735"/>
    </source>
</evidence>
<evidence type="ECO:0000313" key="3">
    <source>
        <dbReference type="EMBL" id="MBC1317123.1"/>
    </source>
</evidence>
<evidence type="ECO:0000313" key="18">
    <source>
        <dbReference type="EMBL" id="MBC2244272.1"/>
    </source>
</evidence>
<dbReference type="Proteomes" id="UP000591929">
    <property type="component" value="Unassembled WGS sequence"/>
</dbReference>
<name>A0A099WKD0_9LIST</name>
<evidence type="ECO:0000313" key="6">
    <source>
        <dbReference type="EMBL" id="MBC1402071.1"/>
    </source>
</evidence>
<evidence type="ECO:0000313" key="11">
    <source>
        <dbReference type="EMBL" id="MBC1779484.1"/>
    </source>
</evidence>
<keyword evidence="1" id="KW-0472">Membrane</keyword>
<dbReference type="Proteomes" id="UP000544413">
    <property type="component" value="Unassembled WGS sequence"/>
</dbReference>
<evidence type="ECO:0000313" key="27">
    <source>
        <dbReference type="Proteomes" id="UP000539064"/>
    </source>
</evidence>
<dbReference type="GeneID" id="58716075"/>
<evidence type="ECO:0000313" key="8">
    <source>
        <dbReference type="EMBL" id="MBC1562475.1"/>
    </source>
</evidence>
<dbReference type="eggNOG" id="ENOG5033DNT">
    <property type="taxonomic scope" value="Bacteria"/>
</dbReference>
<evidence type="ECO:0000313" key="42">
    <source>
        <dbReference type="Proteomes" id="UP000586951"/>
    </source>
</evidence>
<dbReference type="EMBL" id="JAARZT010000047">
    <property type="protein sequence ID" value="MBC2294837.1"/>
    <property type="molecule type" value="Genomic_DNA"/>
</dbReference>
<dbReference type="Proteomes" id="UP000541735">
    <property type="component" value="Unassembled WGS sequence"/>
</dbReference>